<evidence type="ECO:0000256" key="2">
    <source>
        <dbReference type="ARBA" id="ARBA00008289"/>
    </source>
</evidence>
<feature type="coiled-coil region" evidence="7">
    <location>
        <begin position="205"/>
        <end position="249"/>
    </location>
</feature>
<dbReference type="SUPFAM" id="SSF47459">
    <property type="entry name" value="HLH, helix-loop-helix DNA-binding domain"/>
    <property type="match status" value="1"/>
</dbReference>
<dbReference type="GO" id="GO:0000978">
    <property type="term" value="F:RNA polymerase II cis-regulatory region sequence-specific DNA binding"/>
    <property type="evidence" value="ECO:0007669"/>
    <property type="project" value="TreeGrafter"/>
</dbReference>
<dbReference type="InterPro" id="IPR036638">
    <property type="entry name" value="HLH_DNA-bd_sf"/>
</dbReference>
<reference evidence="10" key="1">
    <citation type="submission" date="2019-08" db="EMBL/GenBank/DDBJ databases">
        <title>The genome of the North American firefly Photinus pyralis.</title>
        <authorList>
            <consortium name="Photinus pyralis genome working group"/>
            <person name="Fallon T.R."/>
            <person name="Sander Lower S.E."/>
            <person name="Weng J.-K."/>
        </authorList>
    </citation>
    <scope>NUCLEOTIDE SEQUENCE</scope>
    <source>
        <strain evidence="10">TRF0915ILg1</strain>
        <tissue evidence="10">Whole body</tissue>
    </source>
</reference>
<evidence type="ECO:0000256" key="6">
    <source>
        <dbReference type="ARBA" id="ARBA00023242"/>
    </source>
</evidence>
<name>A0A8K0DG03_IGNLU</name>
<evidence type="ECO:0000256" key="5">
    <source>
        <dbReference type="ARBA" id="ARBA00023163"/>
    </source>
</evidence>
<comment type="subcellular location">
    <subcellularLocation>
        <location evidence="1">Nucleus</location>
    </subcellularLocation>
</comment>
<evidence type="ECO:0000256" key="7">
    <source>
        <dbReference type="SAM" id="Coils"/>
    </source>
</evidence>
<keyword evidence="5" id="KW-0804">Transcription</keyword>
<evidence type="ECO:0000256" key="1">
    <source>
        <dbReference type="ARBA" id="ARBA00004123"/>
    </source>
</evidence>
<dbReference type="GO" id="GO:0000981">
    <property type="term" value="F:DNA-binding transcription factor activity, RNA polymerase II-specific"/>
    <property type="evidence" value="ECO:0007669"/>
    <property type="project" value="TreeGrafter"/>
</dbReference>
<dbReference type="InterPro" id="IPR011598">
    <property type="entry name" value="bHLH_dom"/>
</dbReference>
<comment type="similarity">
    <text evidence="2">Belongs to the MiT/TFE family.</text>
</comment>
<feature type="domain" description="BHLH" evidence="9">
    <location>
        <begin position="156"/>
        <end position="215"/>
    </location>
</feature>
<feature type="region of interest" description="Disordered" evidence="8">
    <location>
        <begin position="75"/>
        <end position="100"/>
    </location>
</feature>
<dbReference type="Proteomes" id="UP000801492">
    <property type="component" value="Unassembled WGS sequence"/>
</dbReference>
<dbReference type="Gene3D" id="4.10.280.10">
    <property type="entry name" value="Helix-loop-helix DNA-binding domain"/>
    <property type="match status" value="1"/>
</dbReference>
<evidence type="ECO:0000256" key="4">
    <source>
        <dbReference type="ARBA" id="ARBA00023125"/>
    </source>
</evidence>
<feature type="compositionally biased region" description="Polar residues" evidence="8">
    <location>
        <begin position="91"/>
        <end position="100"/>
    </location>
</feature>
<keyword evidence="6" id="KW-0539">Nucleus</keyword>
<gene>
    <name evidence="10" type="ORF">ILUMI_00577</name>
</gene>
<keyword evidence="4" id="KW-0238">DNA-binding</keyword>
<dbReference type="PANTHER" id="PTHR45776">
    <property type="entry name" value="MIP04163P"/>
    <property type="match status" value="1"/>
</dbReference>
<dbReference type="EMBL" id="VTPC01000493">
    <property type="protein sequence ID" value="KAF2905600.1"/>
    <property type="molecule type" value="Genomic_DNA"/>
</dbReference>
<comment type="caution">
    <text evidence="10">The sequence shown here is derived from an EMBL/GenBank/DDBJ whole genome shotgun (WGS) entry which is preliminary data.</text>
</comment>
<evidence type="ECO:0000259" key="9">
    <source>
        <dbReference type="PROSITE" id="PS50888"/>
    </source>
</evidence>
<dbReference type="SMART" id="SM00353">
    <property type="entry name" value="HLH"/>
    <property type="match status" value="1"/>
</dbReference>
<evidence type="ECO:0000256" key="8">
    <source>
        <dbReference type="SAM" id="MobiDB-lite"/>
    </source>
</evidence>
<sequence length="316" mass="35532">MLYKSKKSQVRQYLSESFQQPLNRTSYLQQFQESQCQPQTQSAPGITNNYSSVGTPTSVPPAPALYAHSHPLYAAGPSPSPNSDAPAMSPALSSGATSTSEAEDLIDDLLSFESSSLASDSFKTSDNSLSTTEINIKNEPHFLSDAELHALAKDRQKKDNHNMIERRRRFNINDRIKELGSLLPKNNDPYFEIVRDVRPNKGTILKSSVEYIKCLKNEVQRLKQNEAKQKQIEHLNRRLQLRIQELERQAKTHGLPISDFSWPTMPTTNIPPYNPYGKSQSQPVTTNLMPSLLMPDPTKKICSVFLNTISDISPWS</sequence>
<dbReference type="GO" id="GO:0046983">
    <property type="term" value="F:protein dimerization activity"/>
    <property type="evidence" value="ECO:0007669"/>
    <property type="project" value="InterPro"/>
</dbReference>
<evidence type="ECO:0000313" key="10">
    <source>
        <dbReference type="EMBL" id="KAF2905600.1"/>
    </source>
</evidence>
<protein>
    <recommendedName>
        <fullName evidence="9">BHLH domain-containing protein</fullName>
    </recommendedName>
</protein>
<dbReference type="PANTHER" id="PTHR45776:SF2">
    <property type="entry name" value="MIP04163P"/>
    <property type="match status" value="1"/>
</dbReference>
<dbReference type="GO" id="GO:0005634">
    <property type="term" value="C:nucleus"/>
    <property type="evidence" value="ECO:0007669"/>
    <property type="project" value="UniProtKB-SubCell"/>
</dbReference>
<keyword evidence="3" id="KW-0805">Transcription regulation</keyword>
<keyword evidence="7" id="KW-0175">Coiled coil</keyword>
<dbReference type="OrthoDB" id="6242697at2759"/>
<keyword evidence="11" id="KW-1185">Reference proteome</keyword>
<organism evidence="10 11">
    <name type="scientific">Ignelater luminosus</name>
    <name type="common">Cucubano</name>
    <name type="synonym">Pyrophorus luminosus</name>
    <dbReference type="NCBI Taxonomy" id="2038154"/>
    <lineage>
        <taxon>Eukaryota</taxon>
        <taxon>Metazoa</taxon>
        <taxon>Ecdysozoa</taxon>
        <taxon>Arthropoda</taxon>
        <taxon>Hexapoda</taxon>
        <taxon>Insecta</taxon>
        <taxon>Pterygota</taxon>
        <taxon>Neoptera</taxon>
        <taxon>Endopterygota</taxon>
        <taxon>Coleoptera</taxon>
        <taxon>Polyphaga</taxon>
        <taxon>Elateriformia</taxon>
        <taxon>Elateroidea</taxon>
        <taxon>Elateridae</taxon>
        <taxon>Agrypninae</taxon>
        <taxon>Pyrophorini</taxon>
        <taxon>Ignelater</taxon>
    </lineage>
</organism>
<dbReference type="AlphaFoldDB" id="A0A8K0DG03"/>
<evidence type="ECO:0000256" key="3">
    <source>
        <dbReference type="ARBA" id="ARBA00023015"/>
    </source>
</evidence>
<evidence type="ECO:0000313" key="11">
    <source>
        <dbReference type="Proteomes" id="UP000801492"/>
    </source>
</evidence>
<accession>A0A8K0DG03</accession>
<feature type="region of interest" description="Disordered" evidence="8">
    <location>
        <begin position="25"/>
        <end position="55"/>
    </location>
</feature>
<dbReference type="Pfam" id="PF00010">
    <property type="entry name" value="HLH"/>
    <property type="match status" value="1"/>
</dbReference>
<proteinExistence type="inferred from homology"/>
<dbReference type="PROSITE" id="PS50888">
    <property type="entry name" value="BHLH"/>
    <property type="match status" value="1"/>
</dbReference>